<feature type="chain" id="PRO_5028856780" evidence="1">
    <location>
        <begin position="26"/>
        <end position="187"/>
    </location>
</feature>
<protein>
    <submittedName>
        <fullName evidence="2">Uncharacterized protein</fullName>
    </submittedName>
</protein>
<sequence length="187" mass="20412">MIKRIISLAVVVTALGALVPATAQASAGQVLKLRKGLTITLPYAWKVRGKGDFVYVVAGKCKKLHEPGCHQFSIYGPKGIAVGDELFEPYTGESPYYPATDVQPCPLNAKWSYGGGVKLLTSGYRAIGKGHKAQYRAWRITCVANDSSKVRATFVQREWLLPKSKILIVDKFSTAGLSKVLTNAVWR</sequence>
<name>A0A7C9JAB1_9ACTN</name>
<proteinExistence type="predicted"/>
<dbReference type="RefSeq" id="WP_161478281.1">
    <property type="nucleotide sequence ID" value="NZ_WXEW01000001.1"/>
</dbReference>
<comment type="caution">
    <text evidence="2">The sequence shown here is derived from an EMBL/GenBank/DDBJ whole genome shotgun (WGS) entry which is preliminary data.</text>
</comment>
<dbReference type="Proteomes" id="UP000479526">
    <property type="component" value="Unassembled WGS sequence"/>
</dbReference>
<feature type="signal peptide" evidence="1">
    <location>
        <begin position="1"/>
        <end position="25"/>
    </location>
</feature>
<dbReference type="AlphaFoldDB" id="A0A7C9JAB1"/>
<organism evidence="2 3">
    <name type="scientific">Herbidospora solisilvae</name>
    <dbReference type="NCBI Taxonomy" id="2696284"/>
    <lineage>
        <taxon>Bacteria</taxon>
        <taxon>Bacillati</taxon>
        <taxon>Actinomycetota</taxon>
        <taxon>Actinomycetes</taxon>
        <taxon>Streptosporangiales</taxon>
        <taxon>Streptosporangiaceae</taxon>
        <taxon>Herbidospora</taxon>
    </lineage>
</organism>
<gene>
    <name evidence="2" type="ORF">GT755_03875</name>
</gene>
<evidence type="ECO:0000313" key="3">
    <source>
        <dbReference type="Proteomes" id="UP000479526"/>
    </source>
</evidence>
<accession>A0A7C9JAB1</accession>
<reference evidence="2 3" key="1">
    <citation type="submission" date="2020-01" db="EMBL/GenBank/DDBJ databases">
        <title>Herbidospora sp. NEAU-GS84 nov., a novel actinomycete isolated from soil.</title>
        <authorList>
            <person name="Han L."/>
        </authorList>
    </citation>
    <scope>NUCLEOTIDE SEQUENCE [LARGE SCALE GENOMIC DNA]</scope>
    <source>
        <strain evidence="2 3">NEAU-GS84</strain>
    </source>
</reference>
<keyword evidence="1" id="KW-0732">Signal</keyword>
<evidence type="ECO:0000256" key="1">
    <source>
        <dbReference type="SAM" id="SignalP"/>
    </source>
</evidence>
<keyword evidence="3" id="KW-1185">Reference proteome</keyword>
<evidence type="ECO:0000313" key="2">
    <source>
        <dbReference type="EMBL" id="NAS20821.1"/>
    </source>
</evidence>
<dbReference type="EMBL" id="WXEW01000001">
    <property type="protein sequence ID" value="NAS20821.1"/>
    <property type="molecule type" value="Genomic_DNA"/>
</dbReference>